<name>A0A1Y1NFS7_PHOPY</name>
<protein>
    <submittedName>
        <fullName evidence="1">Uncharacterized protein</fullName>
    </submittedName>
</protein>
<dbReference type="EMBL" id="GEZM01003709">
    <property type="protein sequence ID" value="JAV96619.1"/>
    <property type="molecule type" value="Transcribed_RNA"/>
</dbReference>
<dbReference type="AlphaFoldDB" id="A0A1Y1NFS7"/>
<organism evidence="1">
    <name type="scientific">Photinus pyralis</name>
    <name type="common">Common eastern firefly</name>
    <name type="synonym">Lampyris pyralis</name>
    <dbReference type="NCBI Taxonomy" id="7054"/>
    <lineage>
        <taxon>Eukaryota</taxon>
        <taxon>Metazoa</taxon>
        <taxon>Ecdysozoa</taxon>
        <taxon>Arthropoda</taxon>
        <taxon>Hexapoda</taxon>
        <taxon>Insecta</taxon>
        <taxon>Pterygota</taxon>
        <taxon>Neoptera</taxon>
        <taxon>Endopterygota</taxon>
        <taxon>Coleoptera</taxon>
        <taxon>Polyphaga</taxon>
        <taxon>Elateriformia</taxon>
        <taxon>Elateroidea</taxon>
        <taxon>Lampyridae</taxon>
        <taxon>Lampyrinae</taxon>
        <taxon>Photinus</taxon>
    </lineage>
</organism>
<evidence type="ECO:0000313" key="1">
    <source>
        <dbReference type="EMBL" id="JAV96619.1"/>
    </source>
</evidence>
<reference evidence="1" key="1">
    <citation type="journal article" date="2016" name="Sci. Rep.">
        <title>Molecular characterization of firefly nuptial gifts: a multi-omics approach sheds light on postcopulatory sexual selection.</title>
        <authorList>
            <person name="Al-Wathiqui N."/>
            <person name="Fallon T.R."/>
            <person name="South A."/>
            <person name="Weng J.K."/>
            <person name="Lewis S.M."/>
        </authorList>
    </citation>
    <scope>NUCLEOTIDE SEQUENCE</scope>
</reference>
<proteinExistence type="predicted"/>
<sequence>MIAYANGSRWRCRGTRRGGGINRTLHIFGLGSTPDEIRELLFGQVVLLKQKVEPVRFVLNQLALADLAPLLVQSETVLAHLPAGGHRRALGLAGQYVAHVRYALWLAVNARAVGAAVHDPGLVVVVDLVFDQARPRHLAGGYGRADGDAILAVALGVAQRPAVTVRVQGAVNRARVLTEVQVTAHSRHVPGVPQNVHLSSVTLVGRARVAHAHVVQRGVVVRRGVAVRGTLDTLHFFAAILAFDNRDRPFVAQIGQLALVHVALARTVRKRVVLLRALALATRSENRARQTRTHTFDLVLFDAALARVRRAARAGHVGQVRDLDESRLARRLVAQGVVALADVLNFDAVRRTCLLEVFVILCISVANQGTEHR</sequence>
<accession>A0A1Y1NFS7</accession>